<evidence type="ECO:0000313" key="2">
    <source>
        <dbReference type="EMBL" id="KAK2089738.1"/>
    </source>
</evidence>
<keyword evidence="3" id="KW-1185">Reference proteome</keyword>
<name>A0ABQ9TZC8_SAGOE</name>
<organism evidence="2 3">
    <name type="scientific">Saguinus oedipus</name>
    <name type="common">Cotton-top tamarin</name>
    <name type="synonym">Oedipomidas oedipus</name>
    <dbReference type="NCBI Taxonomy" id="9490"/>
    <lineage>
        <taxon>Eukaryota</taxon>
        <taxon>Metazoa</taxon>
        <taxon>Chordata</taxon>
        <taxon>Craniata</taxon>
        <taxon>Vertebrata</taxon>
        <taxon>Euteleostomi</taxon>
        <taxon>Mammalia</taxon>
        <taxon>Eutheria</taxon>
        <taxon>Euarchontoglires</taxon>
        <taxon>Primates</taxon>
        <taxon>Haplorrhini</taxon>
        <taxon>Platyrrhini</taxon>
        <taxon>Cebidae</taxon>
        <taxon>Callitrichinae</taxon>
        <taxon>Saguinus</taxon>
    </lineage>
</organism>
<evidence type="ECO:0000313" key="3">
    <source>
        <dbReference type="Proteomes" id="UP001266305"/>
    </source>
</evidence>
<comment type="caution">
    <text evidence="2">The sequence shown here is derived from an EMBL/GenBank/DDBJ whole genome shotgun (WGS) entry which is preliminary data.</text>
</comment>
<evidence type="ECO:0000256" key="1">
    <source>
        <dbReference type="SAM" id="MobiDB-lite"/>
    </source>
</evidence>
<gene>
    <name evidence="2" type="ORF">P7K49_032404</name>
</gene>
<accession>A0ABQ9TZC8</accession>
<reference evidence="2 3" key="1">
    <citation type="submission" date="2023-05" db="EMBL/GenBank/DDBJ databases">
        <title>B98-5 Cell Line De Novo Hybrid Assembly: An Optical Mapping Approach.</title>
        <authorList>
            <person name="Kananen K."/>
            <person name="Auerbach J.A."/>
            <person name="Kautto E."/>
            <person name="Blachly J.S."/>
        </authorList>
    </citation>
    <scope>NUCLEOTIDE SEQUENCE [LARGE SCALE GENOMIC DNA]</scope>
    <source>
        <strain evidence="2">B95-8</strain>
        <tissue evidence="2">Cell line</tissue>
    </source>
</reference>
<dbReference type="Proteomes" id="UP001266305">
    <property type="component" value="Unassembled WGS sequence"/>
</dbReference>
<proteinExistence type="predicted"/>
<dbReference type="EMBL" id="JASSZA010000018">
    <property type="protein sequence ID" value="KAK2089738.1"/>
    <property type="molecule type" value="Genomic_DNA"/>
</dbReference>
<feature type="compositionally biased region" description="Polar residues" evidence="1">
    <location>
        <begin position="25"/>
        <end position="37"/>
    </location>
</feature>
<feature type="non-terminal residue" evidence="2">
    <location>
        <position position="112"/>
    </location>
</feature>
<protein>
    <submittedName>
        <fullName evidence="2">Uncharacterized protein</fullName>
    </submittedName>
</protein>
<feature type="region of interest" description="Disordered" evidence="1">
    <location>
        <begin position="1"/>
        <end position="85"/>
    </location>
</feature>
<sequence>MKHKRRQKNPQVRERQLCGPEGSAPTESRLLSSSCQGRQADACGHLPMGATSRPRRAQLGAPSPGVVRKVPEAPDLGPATCSYPGKPPLSLDCGPQENRELYSTGYLSISKH</sequence>